<feature type="non-terminal residue" evidence="15">
    <location>
        <position position="1"/>
    </location>
</feature>
<dbReference type="EMBL" id="MUJZ01071550">
    <property type="protein sequence ID" value="OTF69239.1"/>
    <property type="molecule type" value="Genomic_DNA"/>
</dbReference>
<evidence type="ECO:0000256" key="2">
    <source>
        <dbReference type="ARBA" id="ARBA00007193"/>
    </source>
</evidence>
<keyword evidence="10 12" id="KW-0739">Sodium transport</keyword>
<dbReference type="GO" id="GO:0016020">
    <property type="term" value="C:membrane"/>
    <property type="evidence" value="ECO:0007669"/>
    <property type="project" value="UniProtKB-SubCell"/>
</dbReference>
<evidence type="ECO:0000313" key="15">
    <source>
        <dbReference type="EMBL" id="OTF69239.1"/>
    </source>
</evidence>
<feature type="region of interest" description="Disordered" evidence="13">
    <location>
        <begin position="156"/>
        <end position="242"/>
    </location>
</feature>
<feature type="transmembrane region" description="Helical" evidence="14">
    <location>
        <begin position="39"/>
        <end position="66"/>
    </location>
</feature>
<evidence type="ECO:0000256" key="6">
    <source>
        <dbReference type="ARBA" id="ARBA00022989"/>
    </source>
</evidence>
<evidence type="ECO:0000313" key="16">
    <source>
        <dbReference type="Proteomes" id="UP000194236"/>
    </source>
</evidence>
<proteinExistence type="inferred from homology"/>
<dbReference type="AlphaFoldDB" id="A0A1Y3ALB2"/>
<evidence type="ECO:0000256" key="1">
    <source>
        <dbReference type="ARBA" id="ARBA00004141"/>
    </source>
</evidence>
<keyword evidence="5 12" id="KW-0812">Transmembrane</keyword>
<name>A0A1Y3ALB2_EURMA</name>
<keyword evidence="8 12" id="KW-0406">Ion transport</keyword>
<evidence type="ECO:0000256" key="7">
    <source>
        <dbReference type="ARBA" id="ARBA00023053"/>
    </source>
</evidence>
<feature type="compositionally biased region" description="Low complexity" evidence="13">
    <location>
        <begin position="168"/>
        <end position="180"/>
    </location>
</feature>
<sequence>ATGVERIRLKRLRQSAATISIWSNYLSDITYVHTPAMSLIQLICYLGGLAGLWLGVSVMTVSGWLAQLYPFMQKWNYKQRYILCTARQNIRYFYDSLRYRRAAESKLPDYHKTSMVEDCCYNQNSKTCCLLDHHQNSCCSEDSGCFDVNDSRNTQSSRMVKELHHQKSSSSSASESTSETPNHNMHKSSENDECEAEAILRMTEEDIFHQSNHQLEQSSSSSSSRKSSAIDITDHQLPSSIN</sequence>
<keyword evidence="7" id="KW-0915">Sodium</keyword>
<accession>A0A1Y3ALB2</accession>
<dbReference type="InterPro" id="IPR001873">
    <property type="entry name" value="ENaC"/>
</dbReference>
<evidence type="ECO:0000256" key="4">
    <source>
        <dbReference type="ARBA" id="ARBA00022461"/>
    </source>
</evidence>
<keyword evidence="16" id="KW-1185">Reference proteome</keyword>
<evidence type="ECO:0000256" key="13">
    <source>
        <dbReference type="SAM" id="MobiDB-lite"/>
    </source>
</evidence>
<organism evidence="15 16">
    <name type="scientific">Euroglyphus maynei</name>
    <name type="common">Mayne's house dust mite</name>
    <dbReference type="NCBI Taxonomy" id="6958"/>
    <lineage>
        <taxon>Eukaryota</taxon>
        <taxon>Metazoa</taxon>
        <taxon>Ecdysozoa</taxon>
        <taxon>Arthropoda</taxon>
        <taxon>Chelicerata</taxon>
        <taxon>Arachnida</taxon>
        <taxon>Acari</taxon>
        <taxon>Acariformes</taxon>
        <taxon>Sarcoptiformes</taxon>
        <taxon>Astigmata</taxon>
        <taxon>Psoroptidia</taxon>
        <taxon>Analgoidea</taxon>
        <taxon>Pyroglyphidae</taxon>
        <taxon>Pyroglyphinae</taxon>
        <taxon>Euroglyphus</taxon>
    </lineage>
</organism>
<evidence type="ECO:0000256" key="9">
    <source>
        <dbReference type="ARBA" id="ARBA00023136"/>
    </source>
</evidence>
<dbReference type="Gene3D" id="1.10.287.770">
    <property type="entry name" value="YojJ-like"/>
    <property type="match status" value="1"/>
</dbReference>
<evidence type="ECO:0000256" key="3">
    <source>
        <dbReference type="ARBA" id="ARBA00022448"/>
    </source>
</evidence>
<evidence type="ECO:0000256" key="14">
    <source>
        <dbReference type="SAM" id="Phobius"/>
    </source>
</evidence>
<reference evidence="15 16" key="1">
    <citation type="submission" date="2017-03" db="EMBL/GenBank/DDBJ databases">
        <title>Genome Survey of Euroglyphus maynei.</title>
        <authorList>
            <person name="Arlian L.G."/>
            <person name="Morgan M.S."/>
            <person name="Rider S.D."/>
        </authorList>
    </citation>
    <scope>NUCLEOTIDE SEQUENCE [LARGE SCALE GENOMIC DNA]</scope>
    <source>
        <strain evidence="15">Arlian Lab</strain>
        <tissue evidence="15">Whole body</tissue>
    </source>
</reference>
<evidence type="ECO:0000256" key="8">
    <source>
        <dbReference type="ARBA" id="ARBA00023065"/>
    </source>
</evidence>
<keyword evidence="4 12" id="KW-0894">Sodium channel</keyword>
<comment type="similarity">
    <text evidence="2 12">Belongs to the amiloride-sensitive sodium channel (TC 1.A.6) family.</text>
</comment>
<keyword evidence="6 14" id="KW-1133">Transmembrane helix</keyword>
<comment type="caution">
    <text evidence="15">The sequence shown here is derived from an EMBL/GenBank/DDBJ whole genome shotgun (WGS) entry which is preliminary data.</text>
</comment>
<keyword evidence="11 12" id="KW-0407">Ion channel</keyword>
<dbReference type="Pfam" id="PF00858">
    <property type="entry name" value="ASC"/>
    <property type="match status" value="1"/>
</dbReference>
<comment type="subcellular location">
    <subcellularLocation>
        <location evidence="1">Membrane</location>
        <topology evidence="1">Multi-pass membrane protein</topology>
    </subcellularLocation>
</comment>
<feature type="non-terminal residue" evidence="15">
    <location>
        <position position="242"/>
    </location>
</feature>
<evidence type="ECO:0000256" key="5">
    <source>
        <dbReference type="ARBA" id="ARBA00022692"/>
    </source>
</evidence>
<feature type="compositionally biased region" description="Low complexity" evidence="13">
    <location>
        <begin position="218"/>
        <end position="227"/>
    </location>
</feature>
<protein>
    <submittedName>
        <fullName evidence="15">Uncharacterized protein</fullName>
    </submittedName>
</protein>
<keyword evidence="3 12" id="KW-0813">Transport</keyword>
<keyword evidence="9 14" id="KW-0472">Membrane</keyword>
<evidence type="ECO:0000256" key="11">
    <source>
        <dbReference type="ARBA" id="ARBA00023303"/>
    </source>
</evidence>
<dbReference type="GO" id="GO:0005272">
    <property type="term" value="F:sodium channel activity"/>
    <property type="evidence" value="ECO:0007669"/>
    <property type="project" value="UniProtKB-KW"/>
</dbReference>
<dbReference type="Proteomes" id="UP000194236">
    <property type="component" value="Unassembled WGS sequence"/>
</dbReference>
<gene>
    <name evidence="15" type="ORF">BLA29_010190</name>
</gene>
<evidence type="ECO:0000256" key="10">
    <source>
        <dbReference type="ARBA" id="ARBA00023201"/>
    </source>
</evidence>
<evidence type="ECO:0000256" key="12">
    <source>
        <dbReference type="RuleBase" id="RU000679"/>
    </source>
</evidence>
<dbReference type="OrthoDB" id="6422108at2759"/>